<name>A0ABR3A8T2_9AGAR</name>
<feature type="region of interest" description="Disordered" evidence="1">
    <location>
        <begin position="1"/>
        <end position="25"/>
    </location>
</feature>
<evidence type="ECO:0000256" key="1">
    <source>
        <dbReference type="SAM" id="MobiDB-lite"/>
    </source>
</evidence>
<organism evidence="2 3">
    <name type="scientific">Marasmius tenuissimus</name>
    <dbReference type="NCBI Taxonomy" id="585030"/>
    <lineage>
        <taxon>Eukaryota</taxon>
        <taxon>Fungi</taxon>
        <taxon>Dikarya</taxon>
        <taxon>Basidiomycota</taxon>
        <taxon>Agaricomycotina</taxon>
        <taxon>Agaricomycetes</taxon>
        <taxon>Agaricomycetidae</taxon>
        <taxon>Agaricales</taxon>
        <taxon>Marasmiineae</taxon>
        <taxon>Marasmiaceae</taxon>
        <taxon>Marasmius</taxon>
    </lineage>
</organism>
<accession>A0ABR3A8T2</accession>
<comment type="caution">
    <text evidence="2">The sequence shown here is derived from an EMBL/GenBank/DDBJ whole genome shotgun (WGS) entry which is preliminary data.</text>
</comment>
<dbReference type="Proteomes" id="UP001437256">
    <property type="component" value="Unassembled WGS sequence"/>
</dbReference>
<reference evidence="2 3" key="1">
    <citation type="submission" date="2024-05" db="EMBL/GenBank/DDBJ databases">
        <title>A draft genome resource for the thread blight pathogen Marasmius tenuissimus strain MS-2.</title>
        <authorList>
            <person name="Yulfo-Soto G.E."/>
            <person name="Baruah I.K."/>
            <person name="Amoako-Attah I."/>
            <person name="Bukari Y."/>
            <person name="Meinhardt L.W."/>
            <person name="Bailey B.A."/>
            <person name="Cohen S.P."/>
        </authorList>
    </citation>
    <scope>NUCLEOTIDE SEQUENCE [LARGE SCALE GENOMIC DNA]</scope>
    <source>
        <strain evidence="2 3">MS-2</strain>
    </source>
</reference>
<dbReference type="EMBL" id="JBBXMP010000009">
    <property type="protein sequence ID" value="KAL0069925.1"/>
    <property type="molecule type" value="Genomic_DNA"/>
</dbReference>
<sequence>MEKEEGGSEAYCTPPALKKKHVGNMEPRSVDVNLASMRVSANGFTGHRQDQGTKREYELSDMVGPQSKFKFDLVKWDGKRTKAFIDSEGRMIVIGVSFPDDSAWKSVPERLAMKVEEARSLTKIKKRNRRGRFKALQAGVSYGMGMKVRSSQV</sequence>
<proteinExistence type="predicted"/>
<evidence type="ECO:0000313" key="3">
    <source>
        <dbReference type="Proteomes" id="UP001437256"/>
    </source>
</evidence>
<gene>
    <name evidence="2" type="ORF">AAF712_002820</name>
</gene>
<protein>
    <submittedName>
        <fullName evidence="2">Uncharacterized protein</fullName>
    </submittedName>
</protein>
<keyword evidence="3" id="KW-1185">Reference proteome</keyword>
<evidence type="ECO:0000313" key="2">
    <source>
        <dbReference type="EMBL" id="KAL0069925.1"/>
    </source>
</evidence>